<protein>
    <submittedName>
        <fullName evidence="2">Cupin superfamily protein</fullName>
    </submittedName>
</protein>
<dbReference type="PANTHER" id="PTHR40943">
    <property type="entry name" value="CYTOPLASMIC PROTEIN-RELATED"/>
    <property type="match status" value="1"/>
</dbReference>
<dbReference type="InterPro" id="IPR014710">
    <property type="entry name" value="RmlC-like_jellyroll"/>
</dbReference>
<dbReference type="CDD" id="cd02227">
    <property type="entry name" value="cupin_TM1112-like"/>
    <property type="match status" value="1"/>
</dbReference>
<dbReference type="SUPFAM" id="SSF51182">
    <property type="entry name" value="RmlC-like cupins"/>
    <property type="match status" value="1"/>
</dbReference>
<reference evidence="2 3" key="1">
    <citation type="submission" date="2023-07" db="EMBL/GenBank/DDBJ databases">
        <title>Genomic Encyclopedia of Type Strains, Phase IV (KMG-IV): sequencing the most valuable type-strain genomes for metagenomic binning, comparative biology and taxonomic classification.</title>
        <authorList>
            <person name="Goeker M."/>
        </authorList>
    </citation>
    <scope>NUCLEOTIDE SEQUENCE [LARGE SCALE GENOMIC DNA]</scope>
    <source>
        <strain evidence="2 3">DSM 100301</strain>
    </source>
</reference>
<dbReference type="PANTHER" id="PTHR40943:SF1">
    <property type="entry name" value="CYTOPLASMIC PROTEIN"/>
    <property type="match status" value="1"/>
</dbReference>
<dbReference type="Pfam" id="PF05899">
    <property type="entry name" value="Cupin_3"/>
    <property type="match status" value="1"/>
</dbReference>
<dbReference type="Gene3D" id="2.60.120.10">
    <property type="entry name" value="Jelly Rolls"/>
    <property type="match status" value="1"/>
</dbReference>
<evidence type="ECO:0000313" key="2">
    <source>
        <dbReference type="EMBL" id="MDQ0455366.1"/>
    </source>
</evidence>
<feature type="domain" description="(S)-ureidoglycine aminohydrolase cupin" evidence="1">
    <location>
        <begin position="58"/>
        <end position="129"/>
    </location>
</feature>
<accession>A0ABU0IAZ1</accession>
<sequence length="158" mass="17761">MPIKLLLAGLLLVAPRRQVEKAIVSAPANRLEMKPAPINPDWIIDGNPQARVGDHSRSDDEAGTTAVWECTAGTFRWYFGWDETVVIQEGAVEVTGEDGERRLLTAGDIAYFKGGTWATWRIERYVRKIAFLRKPFPEPLATLYQLRNALRAGQRRGL</sequence>
<comment type="caution">
    <text evidence="2">The sequence shown here is derived from an EMBL/GenBank/DDBJ whole genome shotgun (WGS) entry which is preliminary data.</text>
</comment>
<dbReference type="Proteomes" id="UP001235269">
    <property type="component" value="Unassembled WGS sequence"/>
</dbReference>
<dbReference type="EMBL" id="JAUSWH010000004">
    <property type="protein sequence ID" value="MDQ0455366.1"/>
    <property type="molecule type" value="Genomic_DNA"/>
</dbReference>
<keyword evidence="3" id="KW-1185">Reference proteome</keyword>
<dbReference type="InterPro" id="IPR011051">
    <property type="entry name" value="RmlC_Cupin_sf"/>
</dbReference>
<name>A0ABU0IAZ1_9HYPH</name>
<evidence type="ECO:0000313" key="3">
    <source>
        <dbReference type="Proteomes" id="UP001235269"/>
    </source>
</evidence>
<organism evidence="2 3">
    <name type="scientific">Rhizobium paknamense</name>
    <dbReference type="NCBI Taxonomy" id="1206817"/>
    <lineage>
        <taxon>Bacteria</taxon>
        <taxon>Pseudomonadati</taxon>
        <taxon>Pseudomonadota</taxon>
        <taxon>Alphaproteobacteria</taxon>
        <taxon>Hyphomicrobiales</taxon>
        <taxon>Rhizobiaceae</taxon>
        <taxon>Rhizobium/Agrobacterium group</taxon>
        <taxon>Rhizobium</taxon>
    </lineage>
</organism>
<evidence type="ECO:0000259" key="1">
    <source>
        <dbReference type="Pfam" id="PF05899"/>
    </source>
</evidence>
<dbReference type="InterPro" id="IPR008579">
    <property type="entry name" value="UGlyAH_Cupin_dom"/>
</dbReference>
<proteinExistence type="predicted"/>
<gene>
    <name evidence="2" type="ORF">QO005_001700</name>
</gene>
<dbReference type="RefSeq" id="WP_307157554.1">
    <property type="nucleotide sequence ID" value="NZ_JAUSWH010000004.1"/>
</dbReference>